<dbReference type="CDD" id="cd14947">
    <property type="entry name" value="NBR1_like"/>
    <property type="match status" value="1"/>
</dbReference>
<dbReference type="FunFam" id="1.10.8.10:FF:000085">
    <property type="entry name" value="protein NBR1 homolog"/>
    <property type="match status" value="1"/>
</dbReference>
<dbReference type="Proteomes" id="UP000796880">
    <property type="component" value="Unassembled WGS sequence"/>
</dbReference>
<dbReference type="InterPro" id="IPR013783">
    <property type="entry name" value="Ig-like_fold"/>
</dbReference>
<dbReference type="InterPro" id="IPR000433">
    <property type="entry name" value="Znf_ZZ"/>
</dbReference>
<dbReference type="GO" id="GO:0008270">
    <property type="term" value="F:zinc ion binding"/>
    <property type="evidence" value="ECO:0007669"/>
    <property type="project" value="UniProtKB-KW"/>
</dbReference>
<sequence>MSSTMVIKVKYGNSLRRFNAGVDENAQLDLDMDGLRAKIFLSLVFPDADLTLTYIDEDGDVVTLVDDDDLPLLDLAAKASSSSPTFAEFVDSLSKEVLSHSRSQFGGDTQTTASESPVVQPAPSGLNASKDCGMPEVSLKSTSLEPSSKINQEVDVQNVTGGVGTTATPVTASADLNFLHAVSSPFKPFKPHFRNVLSLIPARGVQCDGCGARPITGPRFKSQVREDYDLCSICFSEMGNETDYIRIDHPMSFRYPRLLKGFHEHKHPWPVPPVIPHLARGGVIRTSRPKLDSRFILDVNVMDGTVMAPSTPFTKIWRMRNSGGLVWPQGTQLVWIGGDRFSDSVSAEIEIPAGGLAVDNELDIAVDFTAPELPGRYISYWRMASPSGQKFGQRVWVLVQLSGFEPEFAPKTSESSVPELIDVNVQPEVDVDFLQPCSSMSTIEPLPPIQQRLWLRLRPAVEAEETSANNAGVENILLKELAEMGFKQVDLNKEILRLNEYNLEQSLDDLCGVSEWDPILEELHEMGFSDTETNKKLLVKNNGSLKRVVMDLISGQEE</sequence>
<feature type="region of interest" description="Disordered" evidence="10">
    <location>
        <begin position="101"/>
        <end position="132"/>
    </location>
</feature>
<keyword evidence="7" id="KW-0653">Protein transport</keyword>
<keyword evidence="4" id="KW-0479">Metal-binding</keyword>
<organism evidence="12 13">
    <name type="scientific">Rhamnella rubrinervis</name>
    <dbReference type="NCBI Taxonomy" id="2594499"/>
    <lineage>
        <taxon>Eukaryota</taxon>
        <taxon>Viridiplantae</taxon>
        <taxon>Streptophyta</taxon>
        <taxon>Embryophyta</taxon>
        <taxon>Tracheophyta</taxon>
        <taxon>Spermatophyta</taxon>
        <taxon>Magnoliopsida</taxon>
        <taxon>eudicotyledons</taxon>
        <taxon>Gunneridae</taxon>
        <taxon>Pentapetalae</taxon>
        <taxon>rosids</taxon>
        <taxon>fabids</taxon>
        <taxon>Rosales</taxon>
        <taxon>Rhamnaceae</taxon>
        <taxon>rhamnoid group</taxon>
        <taxon>Rhamneae</taxon>
        <taxon>Rhamnella</taxon>
    </lineage>
</organism>
<evidence type="ECO:0000256" key="10">
    <source>
        <dbReference type="SAM" id="MobiDB-lite"/>
    </source>
</evidence>
<dbReference type="PROSITE" id="PS50135">
    <property type="entry name" value="ZF_ZZ_2"/>
    <property type="match status" value="1"/>
</dbReference>
<name>A0A8K0E504_9ROSA</name>
<dbReference type="Gene3D" id="3.10.20.90">
    <property type="entry name" value="Phosphatidylinositol 3-kinase Catalytic Subunit, Chain A, domain 1"/>
    <property type="match status" value="1"/>
</dbReference>
<evidence type="ECO:0000256" key="6">
    <source>
        <dbReference type="ARBA" id="ARBA00022833"/>
    </source>
</evidence>
<dbReference type="Pfam" id="PF00564">
    <property type="entry name" value="PB1"/>
    <property type="match status" value="1"/>
</dbReference>
<dbReference type="SUPFAM" id="SSF57850">
    <property type="entry name" value="RING/U-box"/>
    <property type="match status" value="1"/>
</dbReference>
<keyword evidence="6" id="KW-0862">Zinc</keyword>
<evidence type="ECO:0000256" key="4">
    <source>
        <dbReference type="ARBA" id="ARBA00022723"/>
    </source>
</evidence>
<dbReference type="InterPro" id="IPR043145">
    <property type="entry name" value="Znf_ZZ_sf"/>
</dbReference>
<dbReference type="EMBL" id="VOIH02000009">
    <property type="protein sequence ID" value="KAF3436927.1"/>
    <property type="molecule type" value="Genomic_DNA"/>
</dbReference>
<keyword evidence="3" id="KW-0926">Vacuole</keyword>
<comment type="caution">
    <text evidence="12">The sequence shown here is derived from an EMBL/GenBank/DDBJ whole genome shotgun (WGS) entry which is preliminary data.</text>
</comment>
<dbReference type="CDD" id="cd14319">
    <property type="entry name" value="UBA_NBR1"/>
    <property type="match status" value="2"/>
</dbReference>
<dbReference type="OrthoDB" id="661148at2759"/>
<proteinExistence type="predicted"/>
<gene>
    <name evidence="12" type="ORF">FNV43_RR19680</name>
</gene>
<evidence type="ECO:0000313" key="12">
    <source>
        <dbReference type="EMBL" id="KAF3436927.1"/>
    </source>
</evidence>
<reference evidence="12" key="1">
    <citation type="submission" date="2020-03" db="EMBL/GenBank/DDBJ databases">
        <title>A high-quality chromosome-level genome assembly of a woody plant with both climbing and erect habits, Rhamnella rubrinervis.</title>
        <authorList>
            <person name="Lu Z."/>
            <person name="Yang Y."/>
            <person name="Zhu X."/>
            <person name="Sun Y."/>
        </authorList>
    </citation>
    <scope>NUCLEOTIDE SEQUENCE</scope>
    <source>
        <strain evidence="12">BYM</strain>
        <tissue evidence="12">Leaf</tissue>
    </source>
</reference>
<keyword evidence="5 9" id="KW-0863">Zinc-finger</keyword>
<dbReference type="Gene3D" id="3.30.60.90">
    <property type="match status" value="1"/>
</dbReference>
<dbReference type="Pfam" id="PF00569">
    <property type="entry name" value="ZZ"/>
    <property type="match status" value="1"/>
</dbReference>
<dbReference type="Pfam" id="PF24932">
    <property type="entry name" value="UBA_NBR1_C"/>
    <property type="match status" value="2"/>
</dbReference>
<evidence type="ECO:0000259" key="11">
    <source>
        <dbReference type="PROSITE" id="PS50135"/>
    </source>
</evidence>
<evidence type="ECO:0000256" key="3">
    <source>
        <dbReference type="ARBA" id="ARBA00022554"/>
    </source>
</evidence>
<dbReference type="SUPFAM" id="SSF46934">
    <property type="entry name" value="UBA-like"/>
    <property type="match status" value="1"/>
</dbReference>
<evidence type="ECO:0000256" key="5">
    <source>
        <dbReference type="ARBA" id="ARBA00022771"/>
    </source>
</evidence>
<dbReference type="InterPro" id="IPR032350">
    <property type="entry name" value="Nbr1_FW"/>
</dbReference>
<feature type="domain" description="ZZ-type" evidence="11">
    <location>
        <begin position="202"/>
        <end position="252"/>
    </location>
</feature>
<dbReference type="GO" id="GO:0006914">
    <property type="term" value="P:autophagy"/>
    <property type="evidence" value="ECO:0007669"/>
    <property type="project" value="UniProtKB-KW"/>
</dbReference>
<protein>
    <recommendedName>
        <fullName evidence="11">ZZ-type domain-containing protein</fullName>
    </recommendedName>
</protein>
<evidence type="ECO:0000256" key="8">
    <source>
        <dbReference type="ARBA" id="ARBA00023006"/>
    </source>
</evidence>
<dbReference type="PANTHER" id="PTHR20930:SF0">
    <property type="entry name" value="PROTEIN ILRUN"/>
    <property type="match status" value="1"/>
</dbReference>
<keyword evidence="13" id="KW-1185">Reference proteome</keyword>
<comment type="subcellular location">
    <subcellularLocation>
        <location evidence="1">Vacuole</location>
    </subcellularLocation>
</comment>
<dbReference type="InterPro" id="IPR009060">
    <property type="entry name" value="UBA-like_sf"/>
</dbReference>
<evidence type="ECO:0000313" key="13">
    <source>
        <dbReference type="Proteomes" id="UP000796880"/>
    </source>
</evidence>
<evidence type="ECO:0000256" key="1">
    <source>
        <dbReference type="ARBA" id="ARBA00004116"/>
    </source>
</evidence>
<dbReference type="GO" id="GO:0015031">
    <property type="term" value="P:protein transport"/>
    <property type="evidence" value="ECO:0007669"/>
    <property type="project" value="UniProtKB-KW"/>
</dbReference>
<evidence type="ECO:0000256" key="2">
    <source>
        <dbReference type="ARBA" id="ARBA00022448"/>
    </source>
</evidence>
<dbReference type="SMART" id="SM00291">
    <property type="entry name" value="ZnF_ZZ"/>
    <property type="match status" value="1"/>
</dbReference>
<dbReference type="SUPFAM" id="SSF54277">
    <property type="entry name" value="CAD &amp; PB1 domains"/>
    <property type="match status" value="1"/>
</dbReference>
<keyword evidence="8" id="KW-0072">Autophagy</keyword>
<dbReference type="Gene3D" id="2.60.40.10">
    <property type="entry name" value="Immunoglobulins"/>
    <property type="match status" value="1"/>
</dbReference>
<dbReference type="AlphaFoldDB" id="A0A8K0E504"/>
<dbReference type="Gene3D" id="1.10.8.10">
    <property type="entry name" value="DNA helicase RuvA subunit, C-terminal domain"/>
    <property type="match status" value="2"/>
</dbReference>
<dbReference type="InterPro" id="IPR000270">
    <property type="entry name" value="PB1_dom"/>
</dbReference>
<dbReference type="PANTHER" id="PTHR20930">
    <property type="entry name" value="OVARIAN CARCINOMA ANTIGEN CA125-RELATED"/>
    <property type="match status" value="1"/>
</dbReference>
<dbReference type="InterPro" id="IPR056893">
    <property type="entry name" value="UBA_Nbr1_C"/>
</dbReference>
<feature type="compositionally biased region" description="Polar residues" evidence="10">
    <location>
        <begin position="101"/>
        <end position="117"/>
    </location>
</feature>
<accession>A0A8K0E504</accession>
<dbReference type="GO" id="GO:0005773">
    <property type="term" value="C:vacuole"/>
    <property type="evidence" value="ECO:0007669"/>
    <property type="project" value="UniProtKB-SubCell"/>
</dbReference>
<evidence type="ECO:0000256" key="7">
    <source>
        <dbReference type="ARBA" id="ARBA00022927"/>
    </source>
</evidence>
<keyword evidence="2" id="KW-0813">Transport</keyword>
<dbReference type="Pfam" id="PF16158">
    <property type="entry name" value="N_BRCA1_IG"/>
    <property type="match status" value="1"/>
</dbReference>
<evidence type="ECO:0000256" key="9">
    <source>
        <dbReference type="PROSITE-ProRule" id="PRU00228"/>
    </source>
</evidence>